<evidence type="ECO:0000313" key="6">
    <source>
        <dbReference type="Proteomes" id="UP000245383"/>
    </source>
</evidence>
<dbReference type="InterPro" id="IPR036291">
    <property type="entry name" value="NAD(P)-bd_dom_sf"/>
</dbReference>
<dbReference type="PRINTS" id="PR00081">
    <property type="entry name" value="GDHRDH"/>
</dbReference>
<comment type="similarity">
    <text evidence="1 4">Belongs to the short-chain dehydrogenases/reductases (SDR) family.</text>
</comment>
<comment type="caution">
    <text evidence="5">The sequence shown here is derived from an EMBL/GenBank/DDBJ whole genome shotgun (WGS) entry which is preliminary data.</text>
</comment>
<dbReference type="PRINTS" id="PR00080">
    <property type="entry name" value="SDRFAMILY"/>
</dbReference>
<dbReference type="Pfam" id="PF00106">
    <property type="entry name" value="adh_short"/>
    <property type="match status" value="1"/>
</dbReference>
<keyword evidence="6" id="KW-1185">Reference proteome</keyword>
<dbReference type="PANTHER" id="PTHR42901:SF1">
    <property type="entry name" value="ALCOHOL DEHYDROGENASE"/>
    <property type="match status" value="1"/>
</dbReference>
<evidence type="ECO:0000256" key="1">
    <source>
        <dbReference type="ARBA" id="ARBA00006484"/>
    </source>
</evidence>
<dbReference type="AlphaFoldDB" id="A0A2T9Y2M0"/>
<dbReference type="STRING" id="133385.A0A2T9Y2M0"/>
<dbReference type="FunFam" id="3.40.50.720:FF:000047">
    <property type="entry name" value="NADP-dependent L-serine/L-allo-threonine dehydrogenase"/>
    <property type="match status" value="1"/>
</dbReference>
<dbReference type="Proteomes" id="UP000245383">
    <property type="component" value="Unassembled WGS sequence"/>
</dbReference>
<gene>
    <name evidence="5" type="ORF">BB561_006646</name>
</gene>
<name>A0A2T9Y2M0_9FUNG</name>
<dbReference type="GO" id="GO:0016616">
    <property type="term" value="F:oxidoreductase activity, acting on the CH-OH group of donors, NAD or NADP as acceptor"/>
    <property type="evidence" value="ECO:0007669"/>
    <property type="project" value="UniProtKB-ARBA"/>
</dbReference>
<protein>
    <submittedName>
        <fullName evidence="5">Uncharacterized protein</fullName>
    </submittedName>
</protein>
<dbReference type="PANTHER" id="PTHR42901">
    <property type="entry name" value="ALCOHOL DEHYDROGENASE"/>
    <property type="match status" value="1"/>
</dbReference>
<proteinExistence type="inferred from homology"/>
<evidence type="ECO:0000256" key="2">
    <source>
        <dbReference type="ARBA" id="ARBA00022857"/>
    </source>
</evidence>
<dbReference type="OrthoDB" id="6251714at2759"/>
<sequence length="258" mass="27748">MFERLNGKTTLITGASAGFGKSTALLFAKYGSNLILTARRLPLLEDLKAQILLSNPNVSVYTAQLDVSDHEAVKLECAKILAAHPIIDVLINNAGLAIGVDPLVDVAESTIDTVFNTNVKGLIYMTQQILPSMLKNNHGHIINVGSIAGLDAYANGSIYCASKHAVHAISNSLRLETNSSRVRVSEICPGMVETEFSVIRFGGDKEKADNVYKGIEPMTPDDIAEIIAFTASTHSRCVISNLVTMANGQANPFVLHRE</sequence>
<keyword evidence="2" id="KW-0521">NADP</keyword>
<dbReference type="SUPFAM" id="SSF51735">
    <property type="entry name" value="NAD(P)-binding Rossmann-fold domains"/>
    <property type="match status" value="1"/>
</dbReference>
<evidence type="ECO:0000313" key="5">
    <source>
        <dbReference type="EMBL" id="PVU86599.1"/>
    </source>
</evidence>
<dbReference type="PROSITE" id="PS00061">
    <property type="entry name" value="ADH_SHORT"/>
    <property type="match status" value="1"/>
</dbReference>
<organism evidence="5 6">
    <name type="scientific">Smittium simulii</name>
    <dbReference type="NCBI Taxonomy" id="133385"/>
    <lineage>
        <taxon>Eukaryota</taxon>
        <taxon>Fungi</taxon>
        <taxon>Fungi incertae sedis</taxon>
        <taxon>Zoopagomycota</taxon>
        <taxon>Kickxellomycotina</taxon>
        <taxon>Harpellomycetes</taxon>
        <taxon>Harpellales</taxon>
        <taxon>Legeriomycetaceae</taxon>
        <taxon>Smittium</taxon>
    </lineage>
</organism>
<accession>A0A2T9Y2M0</accession>
<dbReference type="EMBL" id="MBFR01000638">
    <property type="protein sequence ID" value="PVU86599.1"/>
    <property type="molecule type" value="Genomic_DNA"/>
</dbReference>
<keyword evidence="3" id="KW-0560">Oxidoreductase</keyword>
<evidence type="ECO:0000256" key="4">
    <source>
        <dbReference type="RuleBase" id="RU000363"/>
    </source>
</evidence>
<dbReference type="InterPro" id="IPR002347">
    <property type="entry name" value="SDR_fam"/>
</dbReference>
<evidence type="ECO:0000256" key="3">
    <source>
        <dbReference type="ARBA" id="ARBA00023002"/>
    </source>
</evidence>
<dbReference type="Gene3D" id="3.40.50.720">
    <property type="entry name" value="NAD(P)-binding Rossmann-like Domain"/>
    <property type="match status" value="1"/>
</dbReference>
<reference evidence="5 6" key="1">
    <citation type="journal article" date="2018" name="MBio">
        <title>Comparative Genomics Reveals the Core Gene Toolbox for the Fungus-Insect Symbiosis.</title>
        <authorList>
            <person name="Wang Y."/>
            <person name="Stata M."/>
            <person name="Wang W."/>
            <person name="Stajich J.E."/>
            <person name="White M.M."/>
            <person name="Moncalvo J.M."/>
        </authorList>
    </citation>
    <scope>NUCLEOTIDE SEQUENCE [LARGE SCALE GENOMIC DNA]</scope>
    <source>
        <strain evidence="5 6">SWE-8-4</strain>
    </source>
</reference>
<dbReference type="InterPro" id="IPR020904">
    <property type="entry name" value="Sc_DH/Rdtase_CS"/>
</dbReference>